<dbReference type="InterPro" id="IPR037198">
    <property type="entry name" value="MutL_C_sf"/>
</dbReference>
<dbReference type="Gene3D" id="3.30.565.10">
    <property type="entry name" value="Histidine kinase-like ATPase, C-terminal domain"/>
    <property type="match status" value="1"/>
</dbReference>
<dbReference type="Gene3D" id="3.30.1540.20">
    <property type="entry name" value="MutL, C-terminal domain, dimerisation subdomain"/>
    <property type="match status" value="1"/>
</dbReference>
<protein>
    <recommendedName>
        <fullName evidence="4">MutL C-terminal dimerisation domain-containing protein</fullName>
    </recommendedName>
</protein>
<dbReference type="SMART" id="SM00853">
    <property type="entry name" value="MutL_C"/>
    <property type="match status" value="1"/>
</dbReference>
<dbReference type="InterPro" id="IPR042120">
    <property type="entry name" value="MutL_C_dimsub"/>
</dbReference>
<reference evidence="5 6" key="1">
    <citation type="submission" date="2021-03" db="EMBL/GenBank/DDBJ databases">
        <authorList>
            <person name="King G.J."/>
            <person name="Bancroft I."/>
            <person name="Baten A."/>
            <person name="Bloomfield J."/>
            <person name="Borpatragohain P."/>
            <person name="He Z."/>
            <person name="Irish N."/>
            <person name="Irwin J."/>
            <person name="Liu K."/>
            <person name="Mauleon R.P."/>
            <person name="Moore J."/>
            <person name="Morris R."/>
            <person name="Ostergaard L."/>
            <person name="Wang B."/>
            <person name="Wells R."/>
        </authorList>
    </citation>
    <scope>NUCLEOTIDE SEQUENCE [LARGE SCALE GENOMIC DNA]</scope>
    <source>
        <strain evidence="5">R-o-18</strain>
        <tissue evidence="5">Leaf</tissue>
    </source>
</reference>
<keyword evidence="6" id="KW-1185">Reference proteome</keyword>
<evidence type="ECO:0000256" key="2">
    <source>
        <dbReference type="ARBA" id="ARBA00022763"/>
    </source>
</evidence>
<comment type="caution">
    <text evidence="5">The sequence shown here is derived from an EMBL/GenBank/DDBJ whole genome shotgun (WGS) entry which is preliminary data.</text>
</comment>
<dbReference type="InterPro" id="IPR036890">
    <property type="entry name" value="HATPase_C_sf"/>
</dbReference>
<dbReference type="EMBL" id="JADBGQ010000003">
    <property type="protein sequence ID" value="KAG5407688.1"/>
    <property type="molecule type" value="Genomic_DNA"/>
</dbReference>
<comment type="similarity">
    <text evidence="1">Belongs to the DNA mismatch repair MutL/HexB family.</text>
</comment>
<feature type="region of interest" description="Disordered" evidence="3">
    <location>
        <begin position="274"/>
        <end position="302"/>
    </location>
</feature>
<sequence length="592" mass="66220">MIEKDSGTTVTVRDLFYNQPVRQKYMRSSPKKVLESITKCGFQIALVHSDVSFSVLDIESDEELFQANPSASAFSLLMRDAGTEALNSLCKVDVTDGMLNVSGYISGPRDSFKALQFVSKGPIHKLLNNFAASFDCTDDWKITDGLQTGRRNRLQSNPGYILCITCPRHLYEFSFEPSKTNVEFKRMQIMWELNNIVSGRTNLVIGMGLKVKKKKRFVKPDDLECLTQPCNASHMHLNGSILDDVSYDHLKEPEKIMITASDLKASAGCSIVHSETRDEDGGEDFSSEENLDPVKSTTKWRHNCPSPQVAKESHELHDQDSVLDICSGFLHLRSDESLVPESINRQSLEDAKHAADERIRLEELRKKVRASILEPQAHVTTFPVFLSLDIIVLLSTDKKMKLQVLAGEARTVTYLSADQELVLPEMGYQLLQSYSDQIRDWGWICSINAEGSTSIIQRKPTPITLNAVPSILGVNLSDVDLLEFLQQLSDADGSSTIPPSVLRVLNSKACRGAIVFGDSLLPSECSLIIEGLKQTSLCFQCAHERPTTVPLVDLKALHKQIARLEPRQPWHGFERREITLDRAKSRVDEAKS</sequence>
<dbReference type="InterPro" id="IPR014721">
    <property type="entry name" value="Ribsml_uS5_D2-typ_fold_subgr"/>
</dbReference>
<dbReference type="PANTHER" id="PTHR10073">
    <property type="entry name" value="DNA MISMATCH REPAIR PROTEIN MLH, PMS, MUTL"/>
    <property type="match status" value="1"/>
</dbReference>
<feature type="compositionally biased region" description="Acidic residues" evidence="3">
    <location>
        <begin position="277"/>
        <end position="291"/>
    </location>
</feature>
<accession>A0ABQ7N9W0</accession>
<dbReference type="SUPFAM" id="SSF118116">
    <property type="entry name" value="DNA mismatch repair protein MutL"/>
    <property type="match status" value="1"/>
</dbReference>
<dbReference type="Gene3D" id="3.30.230.10">
    <property type="match status" value="1"/>
</dbReference>
<dbReference type="InterPro" id="IPR014790">
    <property type="entry name" value="MutL_C"/>
</dbReference>
<name>A0ABQ7N9W0_BRACM</name>
<gene>
    <name evidence="5" type="primary">A03g509320.1_BraROA</name>
    <name evidence="5" type="ORF">IGI04_013807</name>
</gene>
<feature type="domain" description="MutL C-terminal dimerisation" evidence="4">
    <location>
        <begin position="339"/>
        <end position="520"/>
    </location>
</feature>
<evidence type="ECO:0000313" key="5">
    <source>
        <dbReference type="EMBL" id="KAG5407688.1"/>
    </source>
</evidence>
<keyword evidence="2" id="KW-0227">DNA damage</keyword>
<evidence type="ECO:0000256" key="3">
    <source>
        <dbReference type="SAM" id="MobiDB-lite"/>
    </source>
</evidence>
<dbReference type="SUPFAM" id="SSF55874">
    <property type="entry name" value="ATPase domain of HSP90 chaperone/DNA topoisomerase II/histidine kinase"/>
    <property type="match status" value="1"/>
</dbReference>
<dbReference type="Proteomes" id="UP000823674">
    <property type="component" value="Chromosome A03"/>
</dbReference>
<proteinExistence type="inferred from homology"/>
<evidence type="ECO:0000259" key="4">
    <source>
        <dbReference type="SMART" id="SM00853"/>
    </source>
</evidence>
<evidence type="ECO:0000313" key="6">
    <source>
        <dbReference type="Proteomes" id="UP000823674"/>
    </source>
</evidence>
<dbReference type="PANTHER" id="PTHR10073:SF47">
    <property type="entry name" value="DNA MISMATCH REPAIR PROTEIN MLH3"/>
    <property type="match status" value="1"/>
</dbReference>
<dbReference type="InterPro" id="IPR038973">
    <property type="entry name" value="MutL/Mlh/Pms-like"/>
</dbReference>
<organism evidence="5 6">
    <name type="scientific">Brassica rapa subsp. trilocularis</name>
    <dbReference type="NCBI Taxonomy" id="1813537"/>
    <lineage>
        <taxon>Eukaryota</taxon>
        <taxon>Viridiplantae</taxon>
        <taxon>Streptophyta</taxon>
        <taxon>Embryophyta</taxon>
        <taxon>Tracheophyta</taxon>
        <taxon>Spermatophyta</taxon>
        <taxon>Magnoliopsida</taxon>
        <taxon>eudicotyledons</taxon>
        <taxon>Gunneridae</taxon>
        <taxon>Pentapetalae</taxon>
        <taxon>rosids</taxon>
        <taxon>malvids</taxon>
        <taxon>Brassicales</taxon>
        <taxon>Brassicaceae</taxon>
        <taxon>Brassiceae</taxon>
        <taxon>Brassica</taxon>
    </lineage>
</organism>
<evidence type="ECO:0000256" key="1">
    <source>
        <dbReference type="ARBA" id="ARBA00006082"/>
    </source>
</evidence>